<keyword evidence="4" id="KW-1133">Transmembrane helix</keyword>
<keyword evidence="3" id="KW-0378">Hydrolase</keyword>
<reference evidence="6" key="1">
    <citation type="submission" date="2022-02" db="EMBL/GenBank/DDBJ databases">
        <title>Coral-associated bacteria.</title>
        <authorList>
            <person name="Tang K."/>
            <person name="Wang X."/>
        </authorList>
    </citation>
    <scope>NUCLEOTIDE SEQUENCE</scope>
    <source>
        <strain evidence="6">SCSIO 43006</strain>
    </source>
</reference>
<comment type="similarity">
    <text evidence="1">Belongs to the patatin family.</text>
</comment>
<keyword evidence="4" id="KW-0812">Transmembrane</keyword>
<dbReference type="RefSeq" id="WP_252082324.1">
    <property type="nucleotide sequence ID" value="NZ_CP092418.1"/>
</dbReference>
<proteinExistence type="inferred from homology"/>
<dbReference type="Pfam" id="PF01734">
    <property type="entry name" value="Patatin"/>
    <property type="match status" value="1"/>
</dbReference>
<comment type="caution">
    <text evidence="3">Lacks conserved residue(s) required for the propagation of feature annotation.</text>
</comment>
<dbReference type="PANTHER" id="PTHR32176">
    <property type="entry name" value="XYLOSE ISOMERASE"/>
    <property type="match status" value="1"/>
</dbReference>
<dbReference type="InterPro" id="IPR002641">
    <property type="entry name" value="PNPLA_dom"/>
</dbReference>
<feature type="active site" description="Proton acceptor" evidence="3">
    <location>
        <position position="247"/>
    </location>
</feature>
<accession>A0ABY4V7D6</accession>
<gene>
    <name evidence="6" type="ORF">MJO52_13960</name>
</gene>
<evidence type="ECO:0000256" key="2">
    <source>
        <dbReference type="ARBA" id="ARBA00023098"/>
    </source>
</evidence>
<dbReference type="PROSITE" id="PS51635">
    <property type="entry name" value="PNPLA"/>
    <property type="match status" value="1"/>
</dbReference>
<dbReference type="Proteomes" id="UP001055658">
    <property type="component" value="Chromosome"/>
</dbReference>
<organism evidence="6 7">
    <name type="scientific">Microbulbifer variabilis</name>
    <dbReference type="NCBI Taxonomy" id="266805"/>
    <lineage>
        <taxon>Bacteria</taxon>
        <taxon>Pseudomonadati</taxon>
        <taxon>Pseudomonadota</taxon>
        <taxon>Gammaproteobacteria</taxon>
        <taxon>Cellvibrionales</taxon>
        <taxon>Microbulbiferaceae</taxon>
        <taxon>Microbulbifer</taxon>
    </lineage>
</organism>
<keyword evidence="2 3" id="KW-0443">Lipid metabolism</keyword>
<keyword evidence="7" id="KW-1185">Reference proteome</keyword>
<feature type="short sequence motif" description="GXSXG" evidence="3">
    <location>
        <begin position="95"/>
        <end position="99"/>
    </location>
</feature>
<evidence type="ECO:0000256" key="3">
    <source>
        <dbReference type="PROSITE-ProRule" id="PRU01161"/>
    </source>
</evidence>
<evidence type="ECO:0000259" key="5">
    <source>
        <dbReference type="PROSITE" id="PS51635"/>
    </source>
</evidence>
<protein>
    <submittedName>
        <fullName evidence="6">Patatin-like phospholipase family protein</fullName>
    </submittedName>
</protein>
<name>A0ABY4V7D6_9GAMM</name>
<feature type="short sequence motif" description="GXGXXG" evidence="3">
    <location>
        <begin position="63"/>
        <end position="68"/>
    </location>
</feature>
<dbReference type="InterPro" id="IPR016035">
    <property type="entry name" value="Acyl_Trfase/lysoPLipase"/>
</dbReference>
<dbReference type="EMBL" id="CP092418">
    <property type="protein sequence ID" value="USD20182.1"/>
    <property type="molecule type" value="Genomic_DNA"/>
</dbReference>
<evidence type="ECO:0000256" key="1">
    <source>
        <dbReference type="ARBA" id="ARBA00010240"/>
    </source>
</evidence>
<feature type="active site" description="Nucleophile" evidence="3">
    <location>
        <position position="97"/>
    </location>
</feature>
<dbReference type="Gene3D" id="3.40.1090.10">
    <property type="entry name" value="Cytosolic phospholipase A2 catalytic domain"/>
    <property type="match status" value="1"/>
</dbReference>
<evidence type="ECO:0000313" key="6">
    <source>
        <dbReference type="EMBL" id="USD20182.1"/>
    </source>
</evidence>
<dbReference type="SUPFAM" id="SSF52151">
    <property type="entry name" value="FabD/lysophospholipase-like"/>
    <property type="match status" value="1"/>
</dbReference>
<sequence length="386" mass="44265">MKTWQLTPIILLLLATIGITIYIYNHRFTEKTKFHRIPITEEAIIYEAPLKDKETINILILDGGGVRGLIPLYVLQYIERQVGKPINEIFDVFSGVSTGAIIATGINIPMKQLREQYGDYGSKIDLLIKLYKSESKYLFSTPWYHKILTGAGMFSPRFMGDRLHQVLKFHYSENLKFTDLEKPVIMPSLDIYTGRVHLFKNYGEEIAELPSNSVYQLVVAASSAEGVFPPVDFITSSRDLSHRYFADAAVSENDPTSMILLDIVEKYPNKNFYILIMGSGTPPLRSAKDSYQDIKNWGRLQWFPDIITDVQRSMDTQQLYALRIAKLLSPKGRIEFDYLNVKVNNPKVGIFDYESIDSLKIHADRLIEENKPEIDQAIEHLKERSE</sequence>
<keyword evidence="3" id="KW-0442">Lipid degradation</keyword>
<feature type="domain" description="PNPLA" evidence="5">
    <location>
        <begin position="59"/>
        <end position="260"/>
    </location>
</feature>
<dbReference type="CDD" id="cd07199">
    <property type="entry name" value="Pat17_PNPLA8_PNPLA9_like"/>
    <property type="match status" value="1"/>
</dbReference>
<evidence type="ECO:0000313" key="7">
    <source>
        <dbReference type="Proteomes" id="UP001055658"/>
    </source>
</evidence>
<evidence type="ECO:0000256" key="4">
    <source>
        <dbReference type="SAM" id="Phobius"/>
    </source>
</evidence>
<keyword evidence="4" id="KW-0472">Membrane</keyword>
<dbReference type="PANTHER" id="PTHR32176:SF92">
    <property type="entry name" value="XYLOSE ISOMERASE"/>
    <property type="match status" value="1"/>
</dbReference>
<feature type="transmembrane region" description="Helical" evidence="4">
    <location>
        <begin position="6"/>
        <end position="24"/>
    </location>
</feature>